<accession>A0A9N8YL89</accession>
<name>A0A9N8YL89_9GLOM</name>
<gene>
    <name evidence="1" type="ORF">AMORRO_LOCUS256</name>
</gene>
<sequence length="39" mass="4321">MHFKHIRVELSGGKAVKSYILNMALPTQSLGIKQPNLSI</sequence>
<evidence type="ECO:0000313" key="1">
    <source>
        <dbReference type="EMBL" id="CAG8440675.1"/>
    </source>
</evidence>
<comment type="caution">
    <text evidence="1">The sequence shown here is derived from an EMBL/GenBank/DDBJ whole genome shotgun (WGS) entry which is preliminary data.</text>
</comment>
<protein>
    <submittedName>
        <fullName evidence="1">12717_t:CDS:1</fullName>
    </submittedName>
</protein>
<dbReference type="EMBL" id="CAJVPV010000063">
    <property type="protein sequence ID" value="CAG8440675.1"/>
    <property type="molecule type" value="Genomic_DNA"/>
</dbReference>
<dbReference type="Proteomes" id="UP000789342">
    <property type="component" value="Unassembled WGS sequence"/>
</dbReference>
<reference evidence="1" key="1">
    <citation type="submission" date="2021-06" db="EMBL/GenBank/DDBJ databases">
        <authorList>
            <person name="Kallberg Y."/>
            <person name="Tangrot J."/>
            <person name="Rosling A."/>
        </authorList>
    </citation>
    <scope>NUCLEOTIDE SEQUENCE</scope>
    <source>
        <strain evidence="1">CL551</strain>
    </source>
</reference>
<evidence type="ECO:0000313" key="2">
    <source>
        <dbReference type="Proteomes" id="UP000789342"/>
    </source>
</evidence>
<organism evidence="1 2">
    <name type="scientific">Acaulospora morrowiae</name>
    <dbReference type="NCBI Taxonomy" id="94023"/>
    <lineage>
        <taxon>Eukaryota</taxon>
        <taxon>Fungi</taxon>
        <taxon>Fungi incertae sedis</taxon>
        <taxon>Mucoromycota</taxon>
        <taxon>Glomeromycotina</taxon>
        <taxon>Glomeromycetes</taxon>
        <taxon>Diversisporales</taxon>
        <taxon>Acaulosporaceae</taxon>
        <taxon>Acaulospora</taxon>
    </lineage>
</organism>
<dbReference type="AlphaFoldDB" id="A0A9N8YL89"/>
<keyword evidence="2" id="KW-1185">Reference proteome</keyword>
<proteinExistence type="predicted"/>